<comment type="caution">
    <text evidence="2">The sequence shown here is derived from an EMBL/GenBank/DDBJ whole genome shotgun (WGS) entry which is preliminary data.</text>
</comment>
<feature type="compositionally biased region" description="Basic and acidic residues" evidence="1">
    <location>
        <begin position="63"/>
        <end position="73"/>
    </location>
</feature>
<evidence type="ECO:0000256" key="1">
    <source>
        <dbReference type="SAM" id="MobiDB-lite"/>
    </source>
</evidence>
<proteinExistence type="predicted"/>
<keyword evidence="3" id="KW-1185">Reference proteome</keyword>
<gene>
    <name evidence="2" type="ORF">Y1Q_0004427</name>
</gene>
<organism evidence="2 3">
    <name type="scientific">Alligator mississippiensis</name>
    <name type="common">American alligator</name>
    <dbReference type="NCBI Taxonomy" id="8496"/>
    <lineage>
        <taxon>Eukaryota</taxon>
        <taxon>Metazoa</taxon>
        <taxon>Chordata</taxon>
        <taxon>Craniata</taxon>
        <taxon>Vertebrata</taxon>
        <taxon>Euteleostomi</taxon>
        <taxon>Archelosauria</taxon>
        <taxon>Archosauria</taxon>
        <taxon>Crocodylia</taxon>
        <taxon>Alligatoridae</taxon>
        <taxon>Alligatorinae</taxon>
        <taxon>Alligator</taxon>
    </lineage>
</organism>
<evidence type="ECO:0000313" key="2">
    <source>
        <dbReference type="EMBL" id="KYO28766.1"/>
    </source>
</evidence>
<dbReference type="AlphaFoldDB" id="A0A151MW46"/>
<reference evidence="2 3" key="1">
    <citation type="journal article" date="2012" name="Genome Biol.">
        <title>Sequencing three crocodilian genomes to illuminate the evolution of archosaurs and amniotes.</title>
        <authorList>
            <person name="St John J.A."/>
            <person name="Braun E.L."/>
            <person name="Isberg S.R."/>
            <person name="Miles L.G."/>
            <person name="Chong A.Y."/>
            <person name="Gongora J."/>
            <person name="Dalzell P."/>
            <person name="Moran C."/>
            <person name="Bed'hom B."/>
            <person name="Abzhanov A."/>
            <person name="Burgess S.C."/>
            <person name="Cooksey A.M."/>
            <person name="Castoe T.A."/>
            <person name="Crawford N.G."/>
            <person name="Densmore L.D."/>
            <person name="Drew J.C."/>
            <person name="Edwards S.V."/>
            <person name="Faircloth B.C."/>
            <person name="Fujita M.K."/>
            <person name="Greenwold M.J."/>
            <person name="Hoffmann F.G."/>
            <person name="Howard J.M."/>
            <person name="Iguchi T."/>
            <person name="Janes D.E."/>
            <person name="Khan S.Y."/>
            <person name="Kohno S."/>
            <person name="de Koning A.J."/>
            <person name="Lance S.L."/>
            <person name="McCarthy F.M."/>
            <person name="McCormack J.E."/>
            <person name="Merchant M.E."/>
            <person name="Peterson D.G."/>
            <person name="Pollock D.D."/>
            <person name="Pourmand N."/>
            <person name="Raney B.J."/>
            <person name="Roessler K.A."/>
            <person name="Sanford J.R."/>
            <person name="Sawyer R.H."/>
            <person name="Schmidt C.J."/>
            <person name="Triplett E.W."/>
            <person name="Tuberville T.D."/>
            <person name="Venegas-Anaya M."/>
            <person name="Howard J.T."/>
            <person name="Jarvis E.D."/>
            <person name="Guillette L.J.Jr."/>
            <person name="Glenn T.C."/>
            <person name="Green R.E."/>
            <person name="Ray D.A."/>
        </authorList>
    </citation>
    <scope>NUCLEOTIDE SEQUENCE [LARGE SCALE GENOMIC DNA]</scope>
    <source>
        <strain evidence="2">KSC_2009_1</strain>
    </source>
</reference>
<dbReference type="Proteomes" id="UP000050525">
    <property type="component" value="Unassembled WGS sequence"/>
</dbReference>
<evidence type="ECO:0000313" key="3">
    <source>
        <dbReference type="Proteomes" id="UP000050525"/>
    </source>
</evidence>
<name>A0A151MW46_ALLMI</name>
<dbReference type="EMBL" id="AKHW03004772">
    <property type="protein sequence ID" value="KYO28766.1"/>
    <property type="molecule type" value="Genomic_DNA"/>
</dbReference>
<protein>
    <submittedName>
        <fullName evidence="2">Uncharacterized protein</fullName>
    </submittedName>
</protein>
<feature type="region of interest" description="Disordered" evidence="1">
    <location>
        <begin position="58"/>
        <end position="86"/>
    </location>
</feature>
<accession>A0A151MW46</accession>
<sequence length="86" mass="10015">MYMGPWHEGRENLRTVEFEGGKASRPIQLQRISANKPRLGLRHITEEVDARNLYRKHFPLNKEVSRNNEKRNDNASATGEEGKRLD</sequence>